<gene>
    <name evidence="1" type="ORF">DDT56_03685</name>
</gene>
<reference evidence="1 2" key="1">
    <citation type="submission" date="2018-04" db="EMBL/GenBank/DDBJ databases">
        <title>Brenneria corticis sp.nov.</title>
        <authorList>
            <person name="Li Y."/>
        </authorList>
    </citation>
    <scope>NUCLEOTIDE SEQUENCE [LARGE SCALE GENOMIC DNA]</scope>
    <source>
        <strain evidence="1 2">CFCC 11842</strain>
    </source>
</reference>
<dbReference type="Proteomes" id="UP000296159">
    <property type="component" value="Unassembled WGS sequence"/>
</dbReference>
<dbReference type="RefSeq" id="WP_136165165.1">
    <property type="nucleotide sequence ID" value="NZ_KZ819073.1"/>
</dbReference>
<organism evidence="1 2">
    <name type="scientific">Brenneria corticis</name>
    <dbReference type="NCBI Taxonomy" id="2173106"/>
    <lineage>
        <taxon>Bacteria</taxon>
        <taxon>Pseudomonadati</taxon>
        <taxon>Pseudomonadota</taxon>
        <taxon>Gammaproteobacteria</taxon>
        <taxon>Enterobacterales</taxon>
        <taxon>Pectobacteriaceae</taxon>
        <taxon>Brenneria</taxon>
    </lineage>
</organism>
<dbReference type="SMART" id="SM01322">
    <property type="entry name" value="YaeQ"/>
    <property type="match status" value="1"/>
</dbReference>
<evidence type="ECO:0000313" key="1">
    <source>
        <dbReference type="EMBL" id="PWC18464.1"/>
    </source>
</evidence>
<proteinExistence type="predicted"/>
<dbReference type="Pfam" id="PF07152">
    <property type="entry name" value="YaeQ"/>
    <property type="match status" value="1"/>
</dbReference>
<protein>
    <recommendedName>
        <fullName evidence="3">YaeQ family protein</fullName>
    </recommendedName>
</protein>
<dbReference type="PANTHER" id="PTHR38784">
    <property type="entry name" value="SUCROSE PHOSPHORYLASE"/>
    <property type="match status" value="1"/>
</dbReference>
<dbReference type="AlphaFoldDB" id="A0A2U1UA58"/>
<name>A0A2U1UA58_9GAMM</name>
<keyword evidence="2" id="KW-1185">Reference proteome</keyword>
<sequence>MALKATVYKAAVNIADMDRHFFHDVNLTIARHPSETDQRMMLRLLAWICHADENLRFTKGLSADDEPEIWLRDDTLQLRLWIELGLPDEKRLKKACGQSRSVVLYAYSERAAQVWRQNVASKLAGYSNLTIRFLDDRQLALLTALAQRNMALQATLQEGTIWLSDDKNSLEISFDEWQIAATEG</sequence>
<dbReference type="InterPro" id="IPR038590">
    <property type="entry name" value="YaeQ_sf"/>
</dbReference>
<dbReference type="PIRSF" id="PIRSF011484">
    <property type="entry name" value="YaeQ"/>
    <property type="match status" value="1"/>
</dbReference>
<dbReference type="Gene3D" id="3.10.640.10">
    <property type="entry name" value="Restriction endonuclease-like alpha-beta roll domain"/>
    <property type="match status" value="1"/>
</dbReference>
<accession>A0A2U1UA58</accession>
<evidence type="ECO:0008006" key="3">
    <source>
        <dbReference type="Google" id="ProtNLM"/>
    </source>
</evidence>
<comment type="caution">
    <text evidence="1">The sequence shown here is derived from an EMBL/GenBank/DDBJ whole genome shotgun (WGS) entry which is preliminary data.</text>
</comment>
<evidence type="ECO:0000313" key="2">
    <source>
        <dbReference type="Proteomes" id="UP000296159"/>
    </source>
</evidence>
<dbReference type="CDD" id="cd22368">
    <property type="entry name" value="YaeQ-like"/>
    <property type="match status" value="1"/>
</dbReference>
<dbReference type="EMBL" id="QDKH01000004">
    <property type="protein sequence ID" value="PWC18464.1"/>
    <property type="molecule type" value="Genomic_DNA"/>
</dbReference>
<dbReference type="SUPFAM" id="SSF52980">
    <property type="entry name" value="Restriction endonuclease-like"/>
    <property type="match status" value="1"/>
</dbReference>
<dbReference type="InterPro" id="IPR011335">
    <property type="entry name" value="Restrct_endonuc-II-like"/>
</dbReference>
<dbReference type="PANTHER" id="PTHR38784:SF1">
    <property type="entry name" value="SUCROSE PHOSPHORYLASE"/>
    <property type="match status" value="1"/>
</dbReference>
<dbReference type="InterPro" id="IPR009822">
    <property type="entry name" value="YaeQ"/>
</dbReference>